<accession>A0A8X6R6T6</accession>
<evidence type="ECO:0000313" key="2">
    <source>
        <dbReference type="Proteomes" id="UP000887013"/>
    </source>
</evidence>
<name>A0A8X6R6T6_NEPPI</name>
<organism evidence="1 2">
    <name type="scientific">Nephila pilipes</name>
    <name type="common">Giant wood spider</name>
    <name type="synonym">Nephila maculata</name>
    <dbReference type="NCBI Taxonomy" id="299642"/>
    <lineage>
        <taxon>Eukaryota</taxon>
        <taxon>Metazoa</taxon>
        <taxon>Ecdysozoa</taxon>
        <taxon>Arthropoda</taxon>
        <taxon>Chelicerata</taxon>
        <taxon>Arachnida</taxon>
        <taxon>Araneae</taxon>
        <taxon>Araneomorphae</taxon>
        <taxon>Entelegynae</taxon>
        <taxon>Araneoidea</taxon>
        <taxon>Nephilidae</taxon>
        <taxon>Nephila</taxon>
    </lineage>
</organism>
<comment type="caution">
    <text evidence="1">The sequence shown here is derived from an EMBL/GenBank/DDBJ whole genome shotgun (WGS) entry which is preliminary data.</text>
</comment>
<proteinExistence type="predicted"/>
<keyword evidence="2" id="KW-1185">Reference proteome</keyword>
<dbReference type="EMBL" id="BMAW01038401">
    <property type="protein sequence ID" value="GFU52023.1"/>
    <property type="molecule type" value="Genomic_DNA"/>
</dbReference>
<gene>
    <name evidence="1" type="ORF">NPIL_437041</name>
</gene>
<sequence>MLALLRNLAKNAVATGELVERRILRSCLRHGPEEKRYGHAASACGTVELAAIAYGVLYQGGTFRICYCACKGSALADWTAIRLQNRCAAVSIYYRDLTFALGLACYSHIQRRNSSDWILRKVLP</sequence>
<dbReference type="AlphaFoldDB" id="A0A8X6R6T6"/>
<dbReference type="Proteomes" id="UP000887013">
    <property type="component" value="Unassembled WGS sequence"/>
</dbReference>
<evidence type="ECO:0000313" key="1">
    <source>
        <dbReference type="EMBL" id="GFU52023.1"/>
    </source>
</evidence>
<protein>
    <submittedName>
        <fullName evidence="1">Uncharacterized protein</fullName>
    </submittedName>
</protein>
<reference evidence="1" key="1">
    <citation type="submission" date="2020-08" db="EMBL/GenBank/DDBJ databases">
        <title>Multicomponent nature underlies the extraordinary mechanical properties of spider dragline silk.</title>
        <authorList>
            <person name="Kono N."/>
            <person name="Nakamura H."/>
            <person name="Mori M."/>
            <person name="Yoshida Y."/>
            <person name="Ohtoshi R."/>
            <person name="Malay A.D."/>
            <person name="Moran D.A.P."/>
            <person name="Tomita M."/>
            <person name="Numata K."/>
            <person name="Arakawa K."/>
        </authorList>
    </citation>
    <scope>NUCLEOTIDE SEQUENCE</scope>
</reference>